<proteinExistence type="predicted"/>
<reference evidence="1 2" key="1">
    <citation type="submission" date="2023-10" db="EMBL/GenBank/DDBJ databases">
        <title>Chromosome-scale genome assembly provides insights into flower coloration mechanisms of Canna indica.</title>
        <authorList>
            <person name="Li C."/>
        </authorList>
    </citation>
    <scope>NUCLEOTIDE SEQUENCE [LARGE SCALE GENOMIC DNA]</scope>
    <source>
        <tissue evidence="1">Flower</tissue>
    </source>
</reference>
<organism evidence="1 2">
    <name type="scientific">Canna indica</name>
    <name type="common">Indian-shot</name>
    <dbReference type="NCBI Taxonomy" id="4628"/>
    <lineage>
        <taxon>Eukaryota</taxon>
        <taxon>Viridiplantae</taxon>
        <taxon>Streptophyta</taxon>
        <taxon>Embryophyta</taxon>
        <taxon>Tracheophyta</taxon>
        <taxon>Spermatophyta</taxon>
        <taxon>Magnoliopsida</taxon>
        <taxon>Liliopsida</taxon>
        <taxon>Zingiberales</taxon>
        <taxon>Cannaceae</taxon>
        <taxon>Canna</taxon>
    </lineage>
</organism>
<evidence type="ECO:0000313" key="1">
    <source>
        <dbReference type="EMBL" id="WOL11128.1"/>
    </source>
</evidence>
<name>A0AAQ3QJ17_9LILI</name>
<dbReference type="PANTHER" id="PTHR31972:SF48">
    <property type="entry name" value="OS04G0407500 PROTEIN"/>
    <property type="match status" value="1"/>
</dbReference>
<accession>A0AAQ3QJ17</accession>
<sequence length="175" mass="19482">MRDFANGCFGDAAVSVAGDSSARGRRQPLLNSVSCFYRATLASTGKEPSDDFYLILMADGELILLLGDKCGDFIKMLSNEVPVAEFLMYYRKERVRVGAGVQYSTKARFCDGGRDHEVSIVCRGNKCDAKNAELCICVNKKRLVQVKIIAWNFRGNQTVLVDESTVDVLWDVHNR</sequence>
<dbReference type="Proteomes" id="UP001327560">
    <property type="component" value="Chromosome 6"/>
</dbReference>
<keyword evidence="2" id="KW-1185">Reference proteome</keyword>
<evidence type="ECO:0000313" key="2">
    <source>
        <dbReference type="Proteomes" id="UP001327560"/>
    </source>
</evidence>
<dbReference type="InterPro" id="IPR008586">
    <property type="entry name" value="DUF868_pln"/>
</dbReference>
<dbReference type="Pfam" id="PF05910">
    <property type="entry name" value="DUF868"/>
    <property type="match status" value="1"/>
</dbReference>
<dbReference type="AlphaFoldDB" id="A0AAQ3QJ17"/>
<dbReference type="EMBL" id="CP136895">
    <property type="protein sequence ID" value="WOL11128.1"/>
    <property type="molecule type" value="Genomic_DNA"/>
</dbReference>
<dbReference type="PANTHER" id="PTHR31972">
    <property type="entry name" value="EXPRESSED PROTEIN"/>
    <property type="match status" value="1"/>
</dbReference>
<gene>
    <name evidence="1" type="ORF">Cni_G19889</name>
</gene>
<protein>
    <submittedName>
        <fullName evidence="1">Uncharacterized protein</fullName>
    </submittedName>
</protein>